<name>U4VFX7_9HYPH</name>
<comment type="caution">
    <text evidence="1">The sequence shown here is derived from an EMBL/GenBank/DDBJ whole genome shotgun (WGS) entry which is preliminary data.</text>
</comment>
<dbReference type="PATRIC" id="fig|1337887.3.peg.2758"/>
<reference evidence="1 2" key="1">
    <citation type="journal article" date="2014" name="FEMS Microbiol. Lett.">
        <title>Genome sequencing analysis reveals virulence-related gene content of Ochrobactrum intermedium strain 229E, a urease-positive strain isolated from the human gastric niche.</title>
        <authorList>
            <person name="Kulkarni G.J."/>
            <person name="Shetty S."/>
            <person name="Dharne M.S."/>
            <person name="Shouche Y.S."/>
        </authorList>
    </citation>
    <scope>NUCLEOTIDE SEQUENCE [LARGE SCALE GENOMIC DNA]</scope>
    <source>
        <strain evidence="1 2">229E</strain>
    </source>
</reference>
<dbReference type="InterPro" id="IPR038404">
    <property type="entry name" value="TRAP_DctP_sf"/>
</dbReference>
<evidence type="ECO:0000313" key="2">
    <source>
        <dbReference type="Proteomes" id="UP000016842"/>
    </source>
</evidence>
<dbReference type="Gene3D" id="3.40.190.170">
    <property type="entry name" value="Bacterial extracellular solute-binding protein, family 7"/>
    <property type="match status" value="1"/>
</dbReference>
<sequence>MEDAAMQFWDEIAAKSARTAKVVKILKKYQKTMRDAGAPYRYA</sequence>
<dbReference type="AlphaFoldDB" id="U4VFX7"/>
<protein>
    <submittedName>
        <fullName evidence="1">Uncharacterized protein</fullName>
    </submittedName>
</protein>
<dbReference type="Proteomes" id="UP000016842">
    <property type="component" value="Unassembled WGS sequence"/>
</dbReference>
<gene>
    <name evidence="1" type="ORF">Q644_20450</name>
</gene>
<dbReference type="EMBL" id="ASXJ01000143">
    <property type="protein sequence ID" value="ERM01661.1"/>
    <property type="molecule type" value="Genomic_DNA"/>
</dbReference>
<organism evidence="1 2">
    <name type="scientific">Brucella intermedia 229E</name>
    <dbReference type="NCBI Taxonomy" id="1337887"/>
    <lineage>
        <taxon>Bacteria</taxon>
        <taxon>Pseudomonadati</taxon>
        <taxon>Pseudomonadota</taxon>
        <taxon>Alphaproteobacteria</taxon>
        <taxon>Hyphomicrobiales</taxon>
        <taxon>Brucellaceae</taxon>
        <taxon>Brucella/Ochrobactrum group</taxon>
        <taxon>Brucella</taxon>
    </lineage>
</organism>
<proteinExistence type="predicted"/>
<accession>U4VFX7</accession>
<evidence type="ECO:0000313" key="1">
    <source>
        <dbReference type="EMBL" id="ERM01661.1"/>
    </source>
</evidence>